<reference evidence="2" key="1">
    <citation type="submission" date="2020-08" db="EMBL/GenBank/DDBJ databases">
        <title>Multicomponent nature underlies the extraordinary mechanical properties of spider dragline silk.</title>
        <authorList>
            <person name="Kono N."/>
            <person name="Nakamura H."/>
            <person name="Mori M."/>
            <person name="Yoshida Y."/>
            <person name="Ohtoshi R."/>
            <person name="Malay A.D."/>
            <person name="Moran D.A.P."/>
            <person name="Tomita M."/>
            <person name="Numata K."/>
            <person name="Arakawa K."/>
        </authorList>
    </citation>
    <scope>NUCLEOTIDE SEQUENCE</scope>
</reference>
<proteinExistence type="predicted"/>
<evidence type="ECO:0000313" key="3">
    <source>
        <dbReference type="Proteomes" id="UP000887013"/>
    </source>
</evidence>
<keyword evidence="3" id="KW-1185">Reference proteome</keyword>
<evidence type="ECO:0000256" key="1">
    <source>
        <dbReference type="SAM" id="MobiDB-lite"/>
    </source>
</evidence>
<gene>
    <name evidence="2" type="ORF">NPIL_153521</name>
</gene>
<comment type="caution">
    <text evidence="2">The sequence shown here is derived from an EMBL/GenBank/DDBJ whole genome shotgun (WGS) entry which is preliminary data.</text>
</comment>
<name>A0A8X6PM82_NEPPI</name>
<feature type="compositionally biased region" description="Basic and acidic residues" evidence="1">
    <location>
        <begin position="88"/>
        <end position="102"/>
    </location>
</feature>
<evidence type="ECO:0000313" key="2">
    <source>
        <dbReference type="EMBL" id="GFT73948.1"/>
    </source>
</evidence>
<organism evidence="2 3">
    <name type="scientific">Nephila pilipes</name>
    <name type="common">Giant wood spider</name>
    <name type="synonym">Nephila maculata</name>
    <dbReference type="NCBI Taxonomy" id="299642"/>
    <lineage>
        <taxon>Eukaryota</taxon>
        <taxon>Metazoa</taxon>
        <taxon>Ecdysozoa</taxon>
        <taxon>Arthropoda</taxon>
        <taxon>Chelicerata</taxon>
        <taxon>Arachnida</taxon>
        <taxon>Araneae</taxon>
        <taxon>Araneomorphae</taxon>
        <taxon>Entelegynae</taxon>
        <taxon>Araneoidea</taxon>
        <taxon>Nephilidae</taxon>
        <taxon>Nephila</taxon>
    </lineage>
</organism>
<sequence>MTAVRYWFGKFKRCLISAFEKLHPGRPTESVSDPQNSSIVLSLGEYGIAPVLPSLLTVIHMWRSLFAAVAEGYEKGESKQSAESMNEDETKHSLREDEKRQSDLTLLR</sequence>
<protein>
    <submittedName>
        <fullName evidence="2">Uncharacterized protein</fullName>
    </submittedName>
</protein>
<accession>A0A8X6PM82</accession>
<feature type="region of interest" description="Disordered" evidence="1">
    <location>
        <begin position="76"/>
        <end position="108"/>
    </location>
</feature>
<dbReference type="Proteomes" id="UP000887013">
    <property type="component" value="Unassembled WGS sequence"/>
</dbReference>
<dbReference type="AlphaFoldDB" id="A0A8X6PM82"/>
<dbReference type="EMBL" id="BMAW01021644">
    <property type="protein sequence ID" value="GFT73948.1"/>
    <property type="molecule type" value="Genomic_DNA"/>
</dbReference>